<reference evidence="1" key="1">
    <citation type="submission" date="2022-11" db="EMBL/GenBank/DDBJ databases">
        <authorList>
            <person name="Petersen C."/>
        </authorList>
    </citation>
    <scope>NUCLEOTIDE SEQUENCE</scope>
    <source>
        <strain evidence="1">IBT 30761</strain>
    </source>
</reference>
<dbReference type="AlphaFoldDB" id="A0A9W9KBX4"/>
<accession>A0A9W9KBX4</accession>
<evidence type="ECO:0000313" key="1">
    <source>
        <dbReference type="EMBL" id="KAJ5100111.1"/>
    </source>
</evidence>
<organism evidence="1 2">
    <name type="scientific">Penicillium argentinense</name>
    <dbReference type="NCBI Taxonomy" id="1131581"/>
    <lineage>
        <taxon>Eukaryota</taxon>
        <taxon>Fungi</taxon>
        <taxon>Dikarya</taxon>
        <taxon>Ascomycota</taxon>
        <taxon>Pezizomycotina</taxon>
        <taxon>Eurotiomycetes</taxon>
        <taxon>Eurotiomycetidae</taxon>
        <taxon>Eurotiales</taxon>
        <taxon>Aspergillaceae</taxon>
        <taxon>Penicillium</taxon>
    </lineage>
</organism>
<dbReference type="OrthoDB" id="10017101at2759"/>
<evidence type="ECO:0000313" key="2">
    <source>
        <dbReference type="Proteomes" id="UP001149074"/>
    </source>
</evidence>
<keyword evidence="2" id="KW-1185">Reference proteome</keyword>
<gene>
    <name evidence="1" type="ORF">N7532_007112</name>
</gene>
<comment type="caution">
    <text evidence="1">The sequence shown here is derived from an EMBL/GenBank/DDBJ whole genome shotgun (WGS) entry which is preliminary data.</text>
</comment>
<dbReference type="RefSeq" id="XP_056475764.1">
    <property type="nucleotide sequence ID" value="XM_056619605.1"/>
</dbReference>
<protein>
    <submittedName>
        <fullName evidence="1">Uncharacterized protein</fullName>
    </submittedName>
</protein>
<dbReference type="EMBL" id="JAPQKI010000005">
    <property type="protein sequence ID" value="KAJ5100111.1"/>
    <property type="molecule type" value="Genomic_DNA"/>
</dbReference>
<dbReference type="Proteomes" id="UP001149074">
    <property type="component" value="Unassembled WGS sequence"/>
</dbReference>
<name>A0A9W9KBX4_9EURO</name>
<sequence>MFAVWDDLVAELTTEAFAAPALDVDCVAPVNRVDLFITGDQGRDAPEVTYDNADDTMGLETASLSVHYGEKAARSSAITEAAHVLRLGGALIILDMDEIITQYQTVLESFG</sequence>
<reference evidence="1" key="2">
    <citation type="journal article" date="2023" name="IMA Fungus">
        <title>Comparative genomic study of the Penicillium genus elucidates a diverse pangenome and 15 lateral gene transfer events.</title>
        <authorList>
            <person name="Petersen C."/>
            <person name="Sorensen T."/>
            <person name="Nielsen M.R."/>
            <person name="Sondergaard T.E."/>
            <person name="Sorensen J.L."/>
            <person name="Fitzpatrick D.A."/>
            <person name="Frisvad J.C."/>
            <person name="Nielsen K.L."/>
        </authorList>
    </citation>
    <scope>NUCLEOTIDE SEQUENCE</scope>
    <source>
        <strain evidence="1">IBT 30761</strain>
    </source>
</reference>
<proteinExistence type="predicted"/>
<dbReference type="GeneID" id="81358584"/>